<dbReference type="EMBL" id="KZ857579">
    <property type="protein sequence ID" value="RDX40179.1"/>
    <property type="molecule type" value="Genomic_DNA"/>
</dbReference>
<dbReference type="Proteomes" id="UP000256964">
    <property type="component" value="Unassembled WGS sequence"/>
</dbReference>
<name>A0A371CIT1_9APHY</name>
<proteinExistence type="predicted"/>
<dbReference type="AlphaFoldDB" id="A0A371CIT1"/>
<accession>A0A371CIT1</accession>
<evidence type="ECO:0000313" key="2">
    <source>
        <dbReference type="Proteomes" id="UP000256964"/>
    </source>
</evidence>
<dbReference type="OrthoDB" id="2756366at2759"/>
<organism evidence="1 2">
    <name type="scientific">Lentinus brumalis</name>
    <dbReference type="NCBI Taxonomy" id="2498619"/>
    <lineage>
        <taxon>Eukaryota</taxon>
        <taxon>Fungi</taxon>
        <taxon>Dikarya</taxon>
        <taxon>Basidiomycota</taxon>
        <taxon>Agaricomycotina</taxon>
        <taxon>Agaricomycetes</taxon>
        <taxon>Polyporales</taxon>
        <taxon>Polyporaceae</taxon>
        <taxon>Lentinus</taxon>
    </lineage>
</organism>
<reference evidence="1 2" key="1">
    <citation type="journal article" date="2018" name="Biotechnol. Biofuels">
        <title>Integrative visual omics of the white-rot fungus Polyporus brumalis exposes the biotechnological potential of its oxidative enzymes for delignifying raw plant biomass.</title>
        <authorList>
            <person name="Miyauchi S."/>
            <person name="Rancon A."/>
            <person name="Drula E."/>
            <person name="Hage H."/>
            <person name="Chaduli D."/>
            <person name="Favel A."/>
            <person name="Grisel S."/>
            <person name="Henrissat B."/>
            <person name="Herpoel-Gimbert I."/>
            <person name="Ruiz-Duenas F.J."/>
            <person name="Chevret D."/>
            <person name="Hainaut M."/>
            <person name="Lin J."/>
            <person name="Wang M."/>
            <person name="Pangilinan J."/>
            <person name="Lipzen A."/>
            <person name="Lesage-Meessen L."/>
            <person name="Navarro D."/>
            <person name="Riley R."/>
            <person name="Grigoriev I.V."/>
            <person name="Zhou S."/>
            <person name="Raouche S."/>
            <person name="Rosso M.N."/>
        </authorList>
    </citation>
    <scope>NUCLEOTIDE SEQUENCE [LARGE SCALE GENOMIC DNA]</scope>
    <source>
        <strain evidence="1 2">BRFM 1820</strain>
    </source>
</reference>
<gene>
    <name evidence="1" type="ORF">OH76DRAFT_1490512</name>
</gene>
<protein>
    <submittedName>
        <fullName evidence="1">Uncharacterized protein</fullName>
    </submittedName>
</protein>
<sequence>MPSTVSSISLLQPVPPADGVDANTQHIDLGPSTVAVERLFGQLSRSSAVLRALRDFDSAALDIKQIIKNLAGGDARIQLLQNYYVFLNDARLRTFVLRISGKKSGAVAEVPQLAFSIFVLPADAATLHSLPAQKFIQWVRAFERREFGVPDAITPAQREMLVDFAQIWEGFARLPRLDHGWEYFRPMLRWLANESWMTNLVVEDGGFVQLAMLSEWARDQYPTWFEDPEVDPEMPELVTMYGSSDESNEDYVDADSDE</sequence>
<evidence type="ECO:0000313" key="1">
    <source>
        <dbReference type="EMBL" id="RDX40179.1"/>
    </source>
</evidence>
<keyword evidence="2" id="KW-1185">Reference proteome</keyword>